<accession>A0A8H7P7Q7</accession>
<evidence type="ECO:0000256" key="5">
    <source>
        <dbReference type="ARBA" id="ARBA00022989"/>
    </source>
</evidence>
<evidence type="ECO:0000256" key="1">
    <source>
        <dbReference type="ARBA" id="ARBA00004477"/>
    </source>
</evidence>
<proteinExistence type="inferred from homology"/>
<comment type="similarity">
    <text evidence="2 7">Belongs to the DPM2 family.</text>
</comment>
<dbReference type="GO" id="GO:0033185">
    <property type="term" value="C:dolichol-phosphate-mannose synthase complex"/>
    <property type="evidence" value="ECO:0007669"/>
    <property type="project" value="TreeGrafter"/>
</dbReference>
<dbReference type="Proteomes" id="UP000639403">
    <property type="component" value="Unassembled WGS sequence"/>
</dbReference>
<comment type="subcellular location">
    <subcellularLocation>
        <location evidence="1 7">Endoplasmic reticulum membrane</location>
        <topology evidence="1 7">Multi-pass membrane protein</topology>
    </subcellularLocation>
</comment>
<dbReference type="InterPro" id="IPR009914">
    <property type="entry name" value="DPM2"/>
</dbReference>
<keyword evidence="6 7" id="KW-0472">Membrane</keyword>
<evidence type="ECO:0000256" key="4">
    <source>
        <dbReference type="ARBA" id="ARBA00022824"/>
    </source>
</evidence>
<dbReference type="Pfam" id="PF07297">
    <property type="entry name" value="DPM2"/>
    <property type="match status" value="1"/>
</dbReference>
<dbReference type="GO" id="GO:0006506">
    <property type="term" value="P:GPI anchor biosynthetic process"/>
    <property type="evidence" value="ECO:0007669"/>
    <property type="project" value="TreeGrafter"/>
</dbReference>
<keyword evidence="5 7" id="KW-1133">Transmembrane helix</keyword>
<organism evidence="8 9">
    <name type="scientific">Rhodonia placenta</name>
    <dbReference type="NCBI Taxonomy" id="104341"/>
    <lineage>
        <taxon>Eukaryota</taxon>
        <taxon>Fungi</taxon>
        <taxon>Dikarya</taxon>
        <taxon>Basidiomycota</taxon>
        <taxon>Agaricomycotina</taxon>
        <taxon>Agaricomycetes</taxon>
        <taxon>Polyporales</taxon>
        <taxon>Adustoporiaceae</taxon>
        <taxon>Rhodonia</taxon>
    </lineage>
</organism>
<comment type="caution">
    <text evidence="8">The sequence shown here is derived from an EMBL/GenBank/DDBJ whole genome shotgun (WGS) entry which is preliminary data.</text>
</comment>
<reference evidence="8" key="2">
    <citation type="journal article" name="Front. Microbiol.">
        <title>Degradative Capacity of Two Strains of Rhodonia placenta: From Phenotype to Genotype.</title>
        <authorList>
            <person name="Kolle M."/>
            <person name="Horta M.A.C."/>
            <person name="Nowrousian M."/>
            <person name="Ohm R.A."/>
            <person name="Benz J.P."/>
            <person name="Pilgard A."/>
        </authorList>
    </citation>
    <scope>NUCLEOTIDE SEQUENCE</scope>
    <source>
        <strain evidence="8">FPRL280</strain>
    </source>
</reference>
<keyword evidence="3 7" id="KW-0812">Transmembrane</keyword>
<gene>
    <name evidence="8" type="ORF">IEO21_02481</name>
</gene>
<protein>
    <recommendedName>
        <fullName evidence="7">Dolichol phosphate-mannose biosynthesis regulatory protein</fullName>
    </recommendedName>
</protein>
<feature type="transmembrane region" description="Helical" evidence="7">
    <location>
        <begin position="12"/>
        <end position="35"/>
    </location>
</feature>
<dbReference type="PANTHER" id="PTHR15039">
    <property type="entry name" value="DOLICHOL PHOSPHATE-MANNOSE BIOSYNTHESIS REGULATORY PROTEIN"/>
    <property type="match status" value="1"/>
</dbReference>
<dbReference type="GO" id="GO:0030234">
    <property type="term" value="F:enzyme regulator activity"/>
    <property type="evidence" value="ECO:0007669"/>
    <property type="project" value="UniProtKB-UniRule"/>
</dbReference>
<evidence type="ECO:0000313" key="8">
    <source>
        <dbReference type="EMBL" id="KAF9818943.1"/>
    </source>
</evidence>
<comment type="subunit">
    <text evidence="7">Component of the dolichol-phosphate mannose (DPM) synthase complex.</text>
</comment>
<evidence type="ECO:0000256" key="6">
    <source>
        <dbReference type="ARBA" id="ARBA00023136"/>
    </source>
</evidence>
<dbReference type="GO" id="GO:0180047">
    <property type="term" value="P:dolichol phosphate mannose biosynthetic process"/>
    <property type="evidence" value="ECO:0007669"/>
    <property type="project" value="InterPro"/>
</dbReference>
<keyword evidence="4 7" id="KW-0256">Endoplasmic reticulum</keyword>
<sequence length="195" mass="22208">MLQEMVSDQVKGTAMLCTSGFLFTYYTIWAVLLPFFDESSPIHNMFPSREWAVRIPAFTLVTGISAVAIFIGLAIVSEQEPRRGQWPIHTPTIFIGFSAYSWWTWSLDPNTAIEVVRNPIPWAHSRRDCQIYWRLCRTGCCIWTTMCDMRLLADMLRGCAWVSKTLWAYLVCGQVKALADAGIGALVWHIAFVSF</sequence>
<comment type="pathway">
    <text evidence="7">Protein modification; protein glycosylation.</text>
</comment>
<comment type="function">
    <text evidence="7">Regulatory subunit of the dolichol-phosphate mannose (DPM) synthase complex; essential for the ER localization.</text>
</comment>
<dbReference type="PANTHER" id="PTHR15039:SF11">
    <property type="entry name" value="DOLICHOL PHOSPHATE-MANNOSE BIOSYNTHESIS REGULATORY PROTEIN"/>
    <property type="match status" value="1"/>
</dbReference>
<evidence type="ECO:0000256" key="2">
    <source>
        <dbReference type="ARBA" id="ARBA00005478"/>
    </source>
</evidence>
<evidence type="ECO:0000256" key="7">
    <source>
        <dbReference type="RuleBase" id="RU365084"/>
    </source>
</evidence>
<evidence type="ECO:0000256" key="3">
    <source>
        <dbReference type="ARBA" id="ARBA00022692"/>
    </source>
</evidence>
<reference evidence="8" key="1">
    <citation type="submission" date="2020-11" db="EMBL/GenBank/DDBJ databases">
        <authorList>
            <person name="Koelle M."/>
            <person name="Horta M.A.C."/>
            <person name="Nowrousian M."/>
            <person name="Ohm R.A."/>
            <person name="Benz P."/>
            <person name="Pilgard A."/>
        </authorList>
    </citation>
    <scope>NUCLEOTIDE SEQUENCE</scope>
    <source>
        <strain evidence="8">FPRL280</strain>
    </source>
</reference>
<name>A0A8H7P7Q7_9APHY</name>
<feature type="transmembrane region" description="Helical" evidence="7">
    <location>
        <begin position="55"/>
        <end position="76"/>
    </location>
</feature>
<dbReference type="AlphaFoldDB" id="A0A8H7P7Q7"/>
<dbReference type="UniPathway" id="UPA00378"/>
<dbReference type="GO" id="GO:0005789">
    <property type="term" value="C:endoplasmic reticulum membrane"/>
    <property type="evidence" value="ECO:0007669"/>
    <property type="project" value="UniProtKB-SubCell"/>
</dbReference>
<evidence type="ECO:0000313" key="9">
    <source>
        <dbReference type="Proteomes" id="UP000639403"/>
    </source>
</evidence>
<dbReference type="EMBL" id="JADOXO010000024">
    <property type="protein sequence ID" value="KAF9818943.1"/>
    <property type="molecule type" value="Genomic_DNA"/>
</dbReference>